<dbReference type="InterPro" id="IPR050194">
    <property type="entry name" value="Glycosyltransferase_grp1"/>
</dbReference>
<name>A0ABY8G009_9ACTO</name>
<accession>A0ABY8G009</accession>
<sequence>MPINLSLTAHAISTMLTTDPAFFALQASRKMPRKVRQALATAAGATSIPYLEQAGAFLADRPTDLDIPGPFVSAMRIAQGKPPLKGATATQRARYLRSIGELSKAIELLEPSSKLRRRYESEKRLLTEPVTLDVPLMAAPTRDSLDVLHVLVSSAPYTNSGYTVRTSAIMKGQQEMGLRVAGVTRVGYPAIIGNIAAPRYSDVNGVRYWRIQPNSYPNDPYELAQLHAHYLASLVAKLRPRTLHATTDYTNGVVTRAVAQAFGIPWIYEMRGQREKSWVAALPSDAQGPASESELFELIQRKEAELARSASAVVVLSQVQFDDLVSRGVPAEKITIIPNAYTPADTSPLSPHQARDELGLPQAFTVGTLTSIVDYEGLDTLVRAIGILRREGRNVRGVIVGDGVARAYVQALRDELGVEDAITMPGRVEREKSHTWYQALDLFAVPRKQTLVTQTITPIKPVEAMSNGTPVVISDLAPLREMVTDVGAGLAFPPGDYQAMAQTIRYLMDSPDVYRNASMAARAEAHRRTWPANTARYREIYRQLIGSSHDFYGGDR</sequence>
<protein>
    <submittedName>
        <fullName evidence="5">Glycosyltransferase family 4 protein</fullName>
    </submittedName>
</protein>
<evidence type="ECO:0000313" key="5">
    <source>
        <dbReference type="EMBL" id="WFM84048.1"/>
    </source>
</evidence>
<dbReference type="PANTHER" id="PTHR45947:SF3">
    <property type="entry name" value="SULFOQUINOVOSYL TRANSFERASE SQD2"/>
    <property type="match status" value="1"/>
</dbReference>
<dbReference type="RefSeq" id="WP_278013443.1">
    <property type="nucleotide sequence ID" value="NZ_CP121208.1"/>
</dbReference>
<dbReference type="InterPro" id="IPR028098">
    <property type="entry name" value="Glyco_trans_4-like_N"/>
</dbReference>
<dbReference type="Pfam" id="PF13579">
    <property type="entry name" value="Glyco_trans_4_4"/>
    <property type="match status" value="1"/>
</dbReference>
<keyword evidence="2" id="KW-0808">Transferase</keyword>
<dbReference type="InterPro" id="IPR001296">
    <property type="entry name" value="Glyco_trans_1"/>
</dbReference>
<dbReference type="PANTHER" id="PTHR45947">
    <property type="entry name" value="SULFOQUINOVOSYL TRANSFERASE SQD2"/>
    <property type="match status" value="1"/>
</dbReference>
<dbReference type="Pfam" id="PF00534">
    <property type="entry name" value="Glycos_transf_1"/>
    <property type="match status" value="1"/>
</dbReference>
<reference evidence="5 6" key="1">
    <citation type="submission" date="2023-03" db="EMBL/GenBank/DDBJ databases">
        <title>Complete genome of Arcanobacterium canis strain DSM 25104 isolated in 2010 from a canine otitis externa in Germany.</title>
        <authorList>
            <person name="Borowiak M."/>
            <person name="Kreitlow A."/>
            <person name="Malorny B."/>
            <person name="Laemmler C."/>
            <person name="Prenger-Berninghoff E."/>
            <person name="Ploetz M."/>
            <person name="Abdulmawjood A."/>
        </authorList>
    </citation>
    <scope>NUCLEOTIDE SEQUENCE [LARGE SCALE GENOMIC DNA]</scope>
    <source>
        <strain evidence="5 6">DSM 25104</strain>
    </source>
</reference>
<evidence type="ECO:0000256" key="2">
    <source>
        <dbReference type="ARBA" id="ARBA00022679"/>
    </source>
</evidence>
<keyword evidence="6" id="KW-1185">Reference proteome</keyword>
<gene>
    <name evidence="5" type="ORF">P7079_03480</name>
</gene>
<evidence type="ECO:0000313" key="6">
    <source>
        <dbReference type="Proteomes" id="UP001215216"/>
    </source>
</evidence>
<dbReference type="SUPFAM" id="SSF53756">
    <property type="entry name" value="UDP-Glycosyltransferase/glycogen phosphorylase"/>
    <property type="match status" value="1"/>
</dbReference>
<feature type="domain" description="Glycosyl transferase family 1" evidence="3">
    <location>
        <begin position="365"/>
        <end position="522"/>
    </location>
</feature>
<proteinExistence type="predicted"/>
<feature type="domain" description="Glycosyltransferase subfamily 4-like N-terminal" evidence="4">
    <location>
        <begin position="161"/>
        <end position="339"/>
    </location>
</feature>
<evidence type="ECO:0000256" key="1">
    <source>
        <dbReference type="ARBA" id="ARBA00022676"/>
    </source>
</evidence>
<dbReference type="Proteomes" id="UP001215216">
    <property type="component" value="Chromosome"/>
</dbReference>
<dbReference type="CDD" id="cd03794">
    <property type="entry name" value="GT4_WbuB-like"/>
    <property type="match status" value="1"/>
</dbReference>
<keyword evidence="1" id="KW-0328">Glycosyltransferase</keyword>
<dbReference type="Gene3D" id="3.40.50.2000">
    <property type="entry name" value="Glycogen Phosphorylase B"/>
    <property type="match status" value="2"/>
</dbReference>
<dbReference type="EMBL" id="CP121208">
    <property type="protein sequence ID" value="WFM84048.1"/>
    <property type="molecule type" value="Genomic_DNA"/>
</dbReference>
<organism evidence="5 6">
    <name type="scientific">Arcanobacterium canis</name>
    <dbReference type="NCBI Taxonomy" id="999183"/>
    <lineage>
        <taxon>Bacteria</taxon>
        <taxon>Bacillati</taxon>
        <taxon>Actinomycetota</taxon>
        <taxon>Actinomycetes</taxon>
        <taxon>Actinomycetales</taxon>
        <taxon>Actinomycetaceae</taxon>
        <taxon>Arcanobacterium</taxon>
    </lineage>
</organism>
<evidence type="ECO:0000259" key="4">
    <source>
        <dbReference type="Pfam" id="PF13579"/>
    </source>
</evidence>
<evidence type="ECO:0000259" key="3">
    <source>
        <dbReference type="Pfam" id="PF00534"/>
    </source>
</evidence>